<keyword evidence="2" id="KW-0812">Transmembrane</keyword>
<dbReference type="PIRSF" id="PIRSF033111">
    <property type="entry name" value="UCP033111"/>
    <property type="match status" value="1"/>
</dbReference>
<gene>
    <name evidence="3" type="ORF">FGL89_06055</name>
</gene>
<dbReference type="AlphaFoldDB" id="A0AAE6M286"/>
<protein>
    <submittedName>
        <fullName evidence="3">DUF1129 domain-containing protein</fullName>
    </submittedName>
</protein>
<keyword evidence="2" id="KW-0472">Membrane</keyword>
<dbReference type="Pfam" id="PF06570">
    <property type="entry name" value="DUF1129"/>
    <property type="match status" value="1"/>
</dbReference>
<proteinExistence type="predicted"/>
<evidence type="ECO:0000256" key="2">
    <source>
        <dbReference type="SAM" id="Phobius"/>
    </source>
</evidence>
<feature type="transmembrane region" description="Helical" evidence="2">
    <location>
        <begin position="185"/>
        <end position="202"/>
    </location>
</feature>
<keyword evidence="1" id="KW-0175">Coiled coil</keyword>
<dbReference type="RefSeq" id="WP_014974869.1">
    <property type="nucleotide sequence ID" value="NZ_CP042374.1"/>
</dbReference>
<feature type="coiled-coil region" evidence="1">
    <location>
        <begin position="24"/>
        <end position="51"/>
    </location>
</feature>
<dbReference type="InterPro" id="IPR036259">
    <property type="entry name" value="MFS_trans_sf"/>
</dbReference>
<dbReference type="Proteomes" id="UP000321332">
    <property type="component" value="Chromosome"/>
</dbReference>
<dbReference type="GeneID" id="61187305"/>
<dbReference type="SUPFAM" id="SSF103473">
    <property type="entry name" value="MFS general substrate transporter"/>
    <property type="match status" value="1"/>
</dbReference>
<reference evidence="3 4" key="1">
    <citation type="submission" date="2019-06" db="EMBL/GenBank/DDBJ databases">
        <title>Genome analyses of bacteria isolated from kimchi.</title>
        <authorList>
            <person name="Lee S."/>
            <person name="Ahn S."/>
            <person name="Roh S."/>
        </authorList>
    </citation>
    <scope>NUCLEOTIDE SEQUENCE [LARGE SCALE GENOMIC DNA]</scope>
    <source>
        <strain evidence="3 4">CBA3620</strain>
    </source>
</reference>
<accession>A0AAE6M286</accession>
<name>A0AAE6M286_LEUCA</name>
<dbReference type="InterPro" id="IPR009214">
    <property type="entry name" value="DUF1129"/>
</dbReference>
<evidence type="ECO:0000313" key="3">
    <source>
        <dbReference type="EMBL" id="QEA33710.1"/>
    </source>
</evidence>
<feature type="transmembrane region" description="Helical" evidence="2">
    <location>
        <begin position="158"/>
        <end position="179"/>
    </location>
</feature>
<organism evidence="3 4">
    <name type="scientific">Leuconostoc carnosum</name>
    <dbReference type="NCBI Taxonomy" id="1252"/>
    <lineage>
        <taxon>Bacteria</taxon>
        <taxon>Bacillati</taxon>
        <taxon>Bacillota</taxon>
        <taxon>Bacilli</taxon>
        <taxon>Lactobacillales</taxon>
        <taxon>Lactobacillaceae</taxon>
        <taxon>Leuconostoc</taxon>
    </lineage>
</organism>
<keyword evidence="2" id="KW-1133">Transmembrane helix</keyword>
<dbReference type="OMA" id="MVKYNDW"/>
<feature type="transmembrane region" description="Helical" evidence="2">
    <location>
        <begin position="87"/>
        <end position="110"/>
    </location>
</feature>
<evidence type="ECO:0000256" key="1">
    <source>
        <dbReference type="SAM" id="Coils"/>
    </source>
</evidence>
<sequence>MSEEKRSLTKKNEDFVFRFKKIILQNSKLSTEKIEEIIAEIEDELRVAQKSGQTAAQLFGTPTQAAQKYLDPKQTAKRMHEFKFWTLALDTTLVIFMLFAVVFGFTLFFSKNGNNQGGGIVSLILIALLGGTIYTGVMLKVTPNPKAAQKQEAKWIRWAYLLGAVVAWIVGFTVLGLLPQSLNPTLPPVVYLALAILAFVAFRWNRQRFGLKGGFFAISQLAQQARLDEARNKK</sequence>
<evidence type="ECO:0000313" key="4">
    <source>
        <dbReference type="Proteomes" id="UP000321332"/>
    </source>
</evidence>
<dbReference type="EMBL" id="CP042374">
    <property type="protein sequence ID" value="QEA33710.1"/>
    <property type="molecule type" value="Genomic_DNA"/>
</dbReference>
<feature type="transmembrane region" description="Helical" evidence="2">
    <location>
        <begin position="116"/>
        <end position="137"/>
    </location>
</feature>